<name>A0ABS4XA53_9MICC</name>
<dbReference type="Pfam" id="PF14032">
    <property type="entry name" value="PknH_C"/>
    <property type="match status" value="1"/>
</dbReference>
<sequence>MSKNVLLPLTIAAMFALAGCASGGAETGDPSAPAEAKPEATASATAGNSAKPANGAQLDAQTLADIAQEIAGENSDAQIIDEDAMRAQLPMAEQNMKSMKIEPAKCASIVSADLKAEFDKMNMITLALPGDTAVEGVQVAIASYTDPADATANIEQSQKMLEDCSTFSMTMQGQKVEMKVSEITAKTKAAVTEANRSVVSVPGGEIPTIAVSAQDGRNLISVSVMGGSNEADDINQAQDLVNSVLTMIEEKAS</sequence>
<evidence type="ECO:0000256" key="2">
    <source>
        <dbReference type="SAM" id="SignalP"/>
    </source>
</evidence>
<dbReference type="Proteomes" id="UP001296993">
    <property type="component" value="Unassembled WGS sequence"/>
</dbReference>
<keyword evidence="5" id="KW-1185">Reference proteome</keyword>
<comment type="caution">
    <text evidence="4">The sequence shown here is derived from an EMBL/GenBank/DDBJ whole genome shotgun (WGS) entry which is preliminary data.</text>
</comment>
<dbReference type="Gene3D" id="3.40.1000.70">
    <property type="entry name" value="PknH-like extracellular domain"/>
    <property type="match status" value="1"/>
</dbReference>
<dbReference type="PROSITE" id="PS51257">
    <property type="entry name" value="PROKAR_LIPOPROTEIN"/>
    <property type="match status" value="1"/>
</dbReference>
<evidence type="ECO:0000313" key="5">
    <source>
        <dbReference type="Proteomes" id="UP001296993"/>
    </source>
</evidence>
<accession>A0ABS4XA53</accession>
<protein>
    <recommendedName>
        <fullName evidence="3">PknH-like extracellular domain-containing protein</fullName>
    </recommendedName>
</protein>
<keyword evidence="2" id="KW-0732">Signal</keyword>
<evidence type="ECO:0000259" key="3">
    <source>
        <dbReference type="Pfam" id="PF14032"/>
    </source>
</evidence>
<feature type="region of interest" description="Disordered" evidence="1">
    <location>
        <begin position="24"/>
        <end position="53"/>
    </location>
</feature>
<feature type="signal peptide" evidence="2">
    <location>
        <begin position="1"/>
        <end position="18"/>
    </location>
</feature>
<dbReference type="EMBL" id="JAGIOF010000001">
    <property type="protein sequence ID" value="MBP2385133.1"/>
    <property type="molecule type" value="Genomic_DNA"/>
</dbReference>
<reference evidence="4 5" key="1">
    <citation type="submission" date="2021-03" db="EMBL/GenBank/DDBJ databases">
        <title>Sequencing the genomes of 1000 actinobacteria strains.</title>
        <authorList>
            <person name="Klenk H.-P."/>
        </authorList>
    </citation>
    <scope>NUCLEOTIDE SEQUENCE [LARGE SCALE GENOMIC DNA]</scope>
    <source>
        <strain evidence="4 5">DSM 15797</strain>
    </source>
</reference>
<evidence type="ECO:0000256" key="1">
    <source>
        <dbReference type="SAM" id="MobiDB-lite"/>
    </source>
</evidence>
<evidence type="ECO:0000313" key="4">
    <source>
        <dbReference type="EMBL" id="MBP2385133.1"/>
    </source>
</evidence>
<gene>
    <name evidence="4" type="ORF">JOF47_000644</name>
</gene>
<dbReference type="RefSeq" id="WP_209995912.1">
    <property type="nucleotide sequence ID" value="NZ_BAAAJY010000013.1"/>
</dbReference>
<feature type="domain" description="PknH-like extracellular" evidence="3">
    <location>
        <begin position="74"/>
        <end position="242"/>
    </location>
</feature>
<feature type="chain" id="PRO_5046976508" description="PknH-like extracellular domain-containing protein" evidence="2">
    <location>
        <begin position="19"/>
        <end position="253"/>
    </location>
</feature>
<dbReference type="InterPro" id="IPR038232">
    <property type="entry name" value="PknH-like_Extracell_sf"/>
</dbReference>
<dbReference type="InterPro" id="IPR026954">
    <property type="entry name" value="PknH-like_Extracell"/>
</dbReference>
<proteinExistence type="predicted"/>
<organism evidence="4 5">
    <name type="scientific">Paeniglutamicibacter kerguelensis</name>
    <dbReference type="NCBI Taxonomy" id="254788"/>
    <lineage>
        <taxon>Bacteria</taxon>
        <taxon>Bacillati</taxon>
        <taxon>Actinomycetota</taxon>
        <taxon>Actinomycetes</taxon>
        <taxon>Micrococcales</taxon>
        <taxon>Micrococcaceae</taxon>
        <taxon>Paeniglutamicibacter</taxon>
    </lineage>
</organism>